<dbReference type="EMBL" id="AVOT02000065">
    <property type="protein sequence ID" value="MBW0460835.1"/>
    <property type="molecule type" value="Genomic_DNA"/>
</dbReference>
<feature type="region of interest" description="Disordered" evidence="1">
    <location>
        <begin position="45"/>
        <end position="92"/>
    </location>
</feature>
<organism evidence="2 3">
    <name type="scientific">Austropuccinia psidii MF-1</name>
    <dbReference type="NCBI Taxonomy" id="1389203"/>
    <lineage>
        <taxon>Eukaryota</taxon>
        <taxon>Fungi</taxon>
        <taxon>Dikarya</taxon>
        <taxon>Basidiomycota</taxon>
        <taxon>Pucciniomycotina</taxon>
        <taxon>Pucciniomycetes</taxon>
        <taxon>Pucciniales</taxon>
        <taxon>Sphaerophragmiaceae</taxon>
        <taxon>Austropuccinia</taxon>
    </lineage>
</organism>
<accession>A0A9Q3B932</accession>
<protein>
    <submittedName>
        <fullName evidence="2">Uncharacterized protein</fullName>
    </submittedName>
</protein>
<name>A0A9Q3B932_9BASI</name>
<dbReference type="Proteomes" id="UP000765509">
    <property type="component" value="Unassembled WGS sequence"/>
</dbReference>
<proteinExistence type="predicted"/>
<reference evidence="2" key="1">
    <citation type="submission" date="2021-03" db="EMBL/GenBank/DDBJ databases">
        <title>Draft genome sequence of rust myrtle Austropuccinia psidii MF-1, a brazilian biotype.</title>
        <authorList>
            <person name="Quecine M.C."/>
            <person name="Pachon D.M.R."/>
            <person name="Bonatelli M.L."/>
            <person name="Correr F.H."/>
            <person name="Franceschini L.M."/>
            <person name="Leite T.F."/>
            <person name="Margarido G.R.A."/>
            <person name="Almeida C.A."/>
            <person name="Ferrarezi J.A."/>
            <person name="Labate C.A."/>
        </authorList>
    </citation>
    <scope>NUCLEOTIDE SEQUENCE</scope>
    <source>
        <strain evidence="2">MF-1</strain>
    </source>
</reference>
<evidence type="ECO:0000313" key="2">
    <source>
        <dbReference type="EMBL" id="MBW0460835.1"/>
    </source>
</evidence>
<feature type="compositionally biased region" description="Low complexity" evidence="1">
    <location>
        <begin position="58"/>
        <end position="71"/>
    </location>
</feature>
<dbReference type="OrthoDB" id="5552562at2759"/>
<gene>
    <name evidence="2" type="ORF">O181_000550</name>
</gene>
<sequence length="92" mass="10676">MHHYRKGLVSRVLDQLASHPSIIDTLQGLMGFTLELAKRYYERQKEKNNFQGKKTEASNSSYPHPQNSSSSIHKNFTVHKRDKPHSSLLKRD</sequence>
<evidence type="ECO:0000256" key="1">
    <source>
        <dbReference type="SAM" id="MobiDB-lite"/>
    </source>
</evidence>
<keyword evidence="3" id="KW-1185">Reference proteome</keyword>
<feature type="compositionally biased region" description="Basic and acidic residues" evidence="1">
    <location>
        <begin position="45"/>
        <end position="56"/>
    </location>
</feature>
<comment type="caution">
    <text evidence="2">The sequence shown here is derived from an EMBL/GenBank/DDBJ whole genome shotgun (WGS) entry which is preliminary data.</text>
</comment>
<dbReference type="AlphaFoldDB" id="A0A9Q3B932"/>
<evidence type="ECO:0000313" key="3">
    <source>
        <dbReference type="Proteomes" id="UP000765509"/>
    </source>
</evidence>